<dbReference type="Proteomes" id="UP000636918">
    <property type="component" value="Unassembled WGS sequence"/>
</dbReference>
<sequence>MTKISSTMLSVGTLLRRAEDTGTPVKILVEGYWIEGRVLGCDGLGAVLDDGAGNQSLVRLDQVAAVTFSRAAMEDDPVGAGARSHGAGSSGPIEAGPVNVPGQTRGEHYFLTAKPY</sequence>
<dbReference type="EMBL" id="JAERSG010000003">
    <property type="protein sequence ID" value="MBL0748231.1"/>
    <property type="molecule type" value="Genomic_DNA"/>
</dbReference>
<protein>
    <submittedName>
        <fullName evidence="2">Uncharacterized protein</fullName>
    </submittedName>
</protein>
<dbReference type="RefSeq" id="WP_201936324.1">
    <property type="nucleotide sequence ID" value="NZ_JAERSG010000003.1"/>
</dbReference>
<proteinExistence type="predicted"/>
<organism evidence="2 3">
    <name type="scientific">Nocardioides baculatus</name>
    <dbReference type="NCBI Taxonomy" id="2801337"/>
    <lineage>
        <taxon>Bacteria</taxon>
        <taxon>Bacillati</taxon>
        <taxon>Actinomycetota</taxon>
        <taxon>Actinomycetes</taxon>
        <taxon>Propionibacteriales</taxon>
        <taxon>Nocardioidaceae</taxon>
        <taxon>Nocardioides</taxon>
    </lineage>
</organism>
<feature type="compositionally biased region" description="Low complexity" evidence="1">
    <location>
        <begin position="79"/>
        <end position="91"/>
    </location>
</feature>
<comment type="caution">
    <text evidence="2">The sequence shown here is derived from an EMBL/GenBank/DDBJ whole genome shotgun (WGS) entry which is preliminary data.</text>
</comment>
<evidence type="ECO:0000256" key="1">
    <source>
        <dbReference type="SAM" id="MobiDB-lite"/>
    </source>
</evidence>
<reference evidence="2 3" key="1">
    <citation type="submission" date="2021-01" db="EMBL/GenBank/DDBJ databases">
        <title>Genome seq and assembly of Nocardiodes sp. G10.</title>
        <authorList>
            <person name="Chhetri G."/>
        </authorList>
    </citation>
    <scope>NUCLEOTIDE SEQUENCE [LARGE SCALE GENOMIC DNA]</scope>
    <source>
        <strain evidence="2 3">G10</strain>
    </source>
</reference>
<evidence type="ECO:0000313" key="3">
    <source>
        <dbReference type="Proteomes" id="UP000636918"/>
    </source>
</evidence>
<evidence type="ECO:0000313" key="2">
    <source>
        <dbReference type="EMBL" id="MBL0748231.1"/>
    </source>
</evidence>
<accession>A0ABS1L969</accession>
<feature type="region of interest" description="Disordered" evidence="1">
    <location>
        <begin position="77"/>
        <end position="104"/>
    </location>
</feature>
<gene>
    <name evidence="2" type="ORF">JI751_11480</name>
</gene>
<keyword evidence="3" id="KW-1185">Reference proteome</keyword>
<name>A0ABS1L969_9ACTN</name>